<dbReference type="OrthoDB" id="9816323at2"/>
<gene>
    <name evidence="2" type="ORF">IQ13_4247</name>
</gene>
<proteinExistence type="predicted"/>
<evidence type="ECO:0000313" key="3">
    <source>
        <dbReference type="Proteomes" id="UP000316167"/>
    </source>
</evidence>
<name>A0A562SA70_9BACT</name>
<sequence length="78" mass="8955">MKFGFRKPSLKKRIAARTSLKRVVRHNLGLKAPRGLGWLTNPKKAAYNRVYNRTSRGCMIVLVVLSGFLFSLIMLIFF</sequence>
<reference evidence="2 3" key="1">
    <citation type="journal article" date="2015" name="Stand. Genomic Sci.">
        <title>Genomic Encyclopedia of Bacterial and Archaeal Type Strains, Phase III: the genomes of soil and plant-associated and newly described type strains.</title>
        <authorList>
            <person name="Whitman W.B."/>
            <person name="Woyke T."/>
            <person name="Klenk H.P."/>
            <person name="Zhou Y."/>
            <person name="Lilburn T.G."/>
            <person name="Beck B.J."/>
            <person name="De Vos P."/>
            <person name="Vandamme P."/>
            <person name="Eisen J.A."/>
            <person name="Garrity G."/>
            <person name="Hugenholtz P."/>
            <person name="Kyrpides N.C."/>
        </authorList>
    </citation>
    <scope>NUCLEOTIDE SEQUENCE [LARGE SCALE GENOMIC DNA]</scope>
    <source>
        <strain evidence="2 3">CGMCC 1.7271</strain>
    </source>
</reference>
<dbReference type="Proteomes" id="UP000316167">
    <property type="component" value="Unassembled WGS sequence"/>
</dbReference>
<feature type="transmembrane region" description="Helical" evidence="1">
    <location>
        <begin position="57"/>
        <end position="77"/>
    </location>
</feature>
<dbReference type="EMBL" id="VLLE01000008">
    <property type="protein sequence ID" value="TWI78003.1"/>
    <property type="molecule type" value="Genomic_DNA"/>
</dbReference>
<protein>
    <submittedName>
        <fullName evidence="2">Uncharacterized protein</fullName>
    </submittedName>
</protein>
<dbReference type="AlphaFoldDB" id="A0A562SA70"/>
<keyword evidence="1" id="KW-1133">Transmembrane helix</keyword>
<organism evidence="2 3">
    <name type="scientific">Lacibacter cauensis</name>
    <dbReference type="NCBI Taxonomy" id="510947"/>
    <lineage>
        <taxon>Bacteria</taxon>
        <taxon>Pseudomonadati</taxon>
        <taxon>Bacteroidota</taxon>
        <taxon>Chitinophagia</taxon>
        <taxon>Chitinophagales</taxon>
        <taxon>Chitinophagaceae</taxon>
        <taxon>Lacibacter</taxon>
    </lineage>
</organism>
<accession>A0A562SA70</accession>
<evidence type="ECO:0000313" key="2">
    <source>
        <dbReference type="EMBL" id="TWI78003.1"/>
    </source>
</evidence>
<keyword evidence="1" id="KW-0472">Membrane</keyword>
<keyword evidence="1" id="KW-0812">Transmembrane</keyword>
<comment type="caution">
    <text evidence="2">The sequence shown here is derived from an EMBL/GenBank/DDBJ whole genome shotgun (WGS) entry which is preliminary data.</text>
</comment>
<evidence type="ECO:0000256" key="1">
    <source>
        <dbReference type="SAM" id="Phobius"/>
    </source>
</evidence>
<keyword evidence="3" id="KW-1185">Reference proteome</keyword>